<gene>
    <name evidence="2" type="ORF">MmiAt1_05430</name>
</gene>
<feature type="transmembrane region" description="Helical" evidence="1">
    <location>
        <begin position="77"/>
        <end position="103"/>
    </location>
</feature>
<name>A0ABU3VNK0_9EURY</name>
<reference evidence="2 3" key="1">
    <citation type="submission" date="2023-06" db="EMBL/GenBank/DDBJ databases">
        <title>Genome sequence of Methanimicrococcus sp. At1.</title>
        <authorList>
            <person name="Protasov E."/>
            <person name="Platt K."/>
            <person name="Poehlein A."/>
            <person name="Daniel R."/>
            <person name="Brune A."/>
        </authorList>
    </citation>
    <scope>NUCLEOTIDE SEQUENCE [LARGE SCALE GENOMIC DNA]</scope>
    <source>
        <strain evidence="2 3">At1</strain>
    </source>
</reference>
<keyword evidence="1" id="KW-1133">Transmembrane helix</keyword>
<sequence>MSAASIRRIGDSLNDSQLKQKIVFQFVLLCSSMPVFAFLCFSLRFCHCFHAVISACDAGCVFACIISFLSHPLAARAWAQITSCFPFSTAALLFPFSTAALLFPNTAADLPAYLLPRPCRARAARFSKKLLICPCFLNFSFFSFNYIFHFWEIFL</sequence>
<accession>A0ABU3VNK0</accession>
<evidence type="ECO:0000256" key="1">
    <source>
        <dbReference type="SAM" id="Phobius"/>
    </source>
</evidence>
<dbReference type="EMBL" id="JAWDKC010000011">
    <property type="protein sequence ID" value="MDV0444991.1"/>
    <property type="molecule type" value="Genomic_DNA"/>
</dbReference>
<evidence type="ECO:0000313" key="2">
    <source>
        <dbReference type="EMBL" id="MDV0444991.1"/>
    </source>
</evidence>
<keyword evidence="1" id="KW-0472">Membrane</keyword>
<feature type="transmembrane region" description="Helical" evidence="1">
    <location>
        <begin position="48"/>
        <end position="71"/>
    </location>
</feature>
<evidence type="ECO:0000313" key="3">
    <source>
        <dbReference type="Proteomes" id="UP001272052"/>
    </source>
</evidence>
<proteinExistence type="predicted"/>
<protein>
    <submittedName>
        <fullName evidence="2">Uncharacterized protein</fullName>
    </submittedName>
</protein>
<keyword evidence="1" id="KW-0812">Transmembrane</keyword>
<comment type="caution">
    <text evidence="2">The sequence shown here is derived from an EMBL/GenBank/DDBJ whole genome shotgun (WGS) entry which is preliminary data.</text>
</comment>
<organism evidence="2 3">
    <name type="scientific">Methanimicrococcus hacksteinii</name>
    <dbReference type="NCBI Taxonomy" id="3028293"/>
    <lineage>
        <taxon>Archaea</taxon>
        <taxon>Methanobacteriati</taxon>
        <taxon>Methanobacteriota</taxon>
        <taxon>Stenosarchaea group</taxon>
        <taxon>Methanomicrobia</taxon>
        <taxon>Methanosarcinales</taxon>
        <taxon>Methanosarcinaceae</taxon>
        <taxon>Methanimicrococcus</taxon>
    </lineage>
</organism>
<dbReference type="Proteomes" id="UP001272052">
    <property type="component" value="Unassembled WGS sequence"/>
</dbReference>
<feature type="transmembrane region" description="Helical" evidence="1">
    <location>
        <begin position="22"/>
        <end position="41"/>
    </location>
</feature>
<keyword evidence="3" id="KW-1185">Reference proteome</keyword>
<feature type="transmembrane region" description="Helical" evidence="1">
    <location>
        <begin position="130"/>
        <end position="151"/>
    </location>
</feature>